<proteinExistence type="predicted"/>
<keyword evidence="1" id="KW-0285">Flavoprotein</keyword>
<keyword evidence="2" id="KW-0560">Oxidoreductase</keyword>
<dbReference type="RefSeq" id="WP_345703170.1">
    <property type="nucleotide sequence ID" value="NZ_BAABJP010000030.1"/>
</dbReference>
<gene>
    <name evidence="5" type="ORF">GCM10023321_54750</name>
</gene>
<dbReference type="PANTHER" id="PTHR48105">
    <property type="entry name" value="THIOREDOXIN REDUCTASE 1-RELATED-RELATED"/>
    <property type="match status" value="1"/>
</dbReference>
<keyword evidence="6" id="KW-1185">Reference proteome</keyword>
<dbReference type="InterPro" id="IPR036188">
    <property type="entry name" value="FAD/NAD-bd_sf"/>
</dbReference>
<dbReference type="Gene3D" id="3.50.50.60">
    <property type="entry name" value="FAD/NAD(P)-binding domain"/>
    <property type="match status" value="2"/>
</dbReference>
<dbReference type="InterPro" id="IPR050097">
    <property type="entry name" value="Ferredoxin-NADP_redctase_2"/>
</dbReference>
<protein>
    <submittedName>
        <fullName evidence="5">NAD(P)/FAD-dependent oxidoreductase</fullName>
    </submittedName>
</protein>
<accession>A0ABP9QP39</accession>
<feature type="domain" description="FAD/NAD(P)-binding" evidence="4">
    <location>
        <begin position="4"/>
        <end position="284"/>
    </location>
</feature>
<name>A0ABP9QP39_9PSEU</name>
<dbReference type="Pfam" id="PF07992">
    <property type="entry name" value="Pyr_redox_2"/>
    <property type="match status" value="1"/>
</dbReference>
<evidence type="ECO:0000313" key="6">
    <source>
        <dbReference type="Proteomes" id="UP001428817"/>
    </source>
</evidence>
<sequence>MVEYDVVVIGGGVAGLAAATMLGRSRRRVVVVDAGEPRNAPAEHLHGFLSRDGAAPTELLAAARREVRSYGGELTKGRAEGVDRLEGDGFAVRLDGGGRLTTRAVLVATGLRDELPEIPGLAERWGREVLHCPYCHGYEVRDRPLGVVGGENRPFTLHQAQLIRQWSGDVVFFPNRIELAEGERRRLDARGVRVVEGEVARVVAGAGGGLGVELAGGRLVERAALFVGPRFAPRDGLLAGLGCARGEDGWVATDRTGRTSVDGVWAAGNVMDSPAQLINAAAQGSAAAVAVNHHLLAADVEAALVSVG</sequence>
<comment type="caution">
    <text evidence="5">The sequence shown here is derived from an EMBL/GenBank/DDBJ whole genome shotgun (WGS) entry which is preliminary data.</text>
</comment>
<dbReference type="InterPro" id="IPR023753">
    <property type="entry name" value="FAD/NAD-binding_dom"/>
</dbReference>
<dbReference type="PRINTS" id="PR00469">
    <property type="entry name" value="PNDRDTASEII"/>
</dbReference>
<evidence type="ECO:0000256" key="3">
    <source>
        <dbReference type="ARBA" id="ARBA00048132"/>
    </source>
</evidence>
<dbReference type="SUPFAM" id="SSF51905">
    <property type="entry name" value="FAD/NAD(P)-binding domain"/>
    <property type="match status" value="1"/>
</dbReference>
<evidence type="ECO:0000259" key="4">
    <source>
        <dbReference type="Pfam" id="PF07992"/>
    </source>
</evidence>
<dbReference type="PRINTS" id="PR00368">
    <property type="entry name" value="FADPNR"/>
</dbReference>
<evidence type="ECO:0000256" key="1">
    <source>
        <dbReference type="ARBA" id="ARBA00022630"/>
    </source>
</evidence>
<reference evidence="6" key="1">
    <citation type="journal article" date="2019" name="Int. J. Syst. Evol. Microbiol.">
        <title>The Global Catalogue of Microorganisms (GCM) 10K type strain sequencing project: providing services to taxonomists for standard genome sequencing and annotation.</title>
        <authorList>
            <consortium name="The Broad Institute Genomics Platform"/>
            <consortium name="The Broad Institute Genome Sequencing Center for Infectious Disease"/>
            <person name="Wu L."/>
            <person name="Ma J."/>
        </authorList>
    </citation>
    <scope>NUCLEOTIDE SEQUENCE [LARGE SCALE GENOMIC DNA]</scope>
    <source>
        <strain evidence="6">JCM 18303</strain>
    </source>
</reference>
<evidence type="ECO:0000313" key="5">
    <source>
        <dbReference type="EMBL" id="GAA5165120.1"/>
    </source>
</evidence>
<organism evidence="5 6">
    <name type="scientific">Pseudonocardia eucalypti</name>
    <dbReference type="NCBI Taxonomy" id="648755"/>
    <lineage>
        <taxon>Bacteria</taxon>
        <taxon>Bacillati</taxon>
        <taxon>Actinomycetota</taxon>
        <taxon>Actinomycetes</taxon>
        <taxon>Pseudonocardiales</taxon>
        <taxon>Pseudonocardiaceae</taxon>
        <taxon>Pseudonocardia</taxon>
    </lineage>
</organism>
<evidence type="ECO:0000256" key="2">
    <source>
        <dbReference type="ARBA" id="ARBA00023002"/>
    </source>
</evidence>
<comment type="catalytic activity">
    <reaction evidence="3">
        <text>[thioredoxin]-dithiol + NADP(+) = [thioredoxin]-disulfide + NADPH + H(+)</text>
        <dbReference type="Rhea" id="RHEA:20345"/>
        <dbReference type="Rhea" id="RHEA-COMP:10698"/>
        <dbReference type="Rhea" id="RHEA-COMP:10700"/>
        <dbReference type="ChEBI" id="CHEBI:15378"/>
        <dbReference type="ChEBI" id="CHEBI:29950"/>
        <dbReference type="ChEBI" id="CHEBI:50058"/>
        <dbReference type="ChEBI" id="CHEBI:57783"/>
        <dbReference type="ChEBI" id="CHEBI:58349"/>
        <dbReference type="EC" id="1.8.1.9"/>
    </reaction>
</comment>
<dbReference type="Proteomes" id="UP001428817">
    <property type="component" value="Unassembled WGS sequence"/>
</dbReference>
<dbReference type="EMBL" id="BAABJP010000030">
    <property type="protein sequence ID" value="GAA5165120.1"/>
    <property type="molecule type" value="Genomic_DNA"/>
</dbReference>